<feature type="region of interest" description="Disordered" evidence="1">
    <location>
        <begin position="34"/>
        <end position="55"/>
    </location>
</feature>
<evidence type="ECO:0000313" key="4">
    <source>
        <dbReference type="Proteomes" id="UP000824179"/>
    </source>
</evidence>
<reference evidence="3" key="2">
    <citation type="journal article" date="2021" name="PeerJ">
        <title>Extensive microbial diversity within the chicken gut microbiome revealed by metagenomics and culture.</title>
        <authorList>
            <person name="Gilroy R."/>
            <person name="Ravi A."/>
            <person name="Getino M."/>
            <person name="Pursley I."/>
            <person name="Horton D.L."/>
            <person name="Alikhan N.F."/>
            <person name="Baker D."/>
            <person name="Gharbi K."/>
            <person name="Hall N."/>
            <person name="Watson M."/>
            <person name="Adriaenssens E.M."/>
            <person name="Foster-Nyarko E."/>
            <person name="Jarju S."/>
            <person name="Secka A."/>
            <person name="Antonio M."/>
            <person name="Oren A."/>
            <person name="Chaudhuri R.R."/>
            <person name="La Ragione R."/>
            <person name="Hildebrand F."/>
            <person name="Pallen M.J."/>
        </authorList>
    </citation>
    <scope>NUCLEOTIDE SEQUENCE</scope>
    <source>
        <strain evidence="3">ChiW25-3613</strain>
    </source>
</reference>
<sequence>MKKTKKFLLFVACCLMSCAMAIAFAACEGGNAESESGGNNDMSAGTDQTDPAADAADEEVQILESISLSTVNVQDEFAIGEPFTSEGLSVSAIIRTVTDGDSTGTASRVTVTDDCEIDSSDFDNTAPGEYTIYVSYSFNGTILYGSYEVEVVSQLIGTIAGLDVSYSGEQQTVLSADETTASIDLSGLTVAQVVGEDANNTAETPVERGYYELYYSKDGGALVSVDEDATEISGLTKGTYSVYAKAAFSNEEGNETFEMSGFFLYYVIDEAVSVEWNKDGDTDFEYNYTPGEADDGTVLPEVGADWTYTVTYVSGATETVFYSDVEIEGVDTDNGSDEQVTRTATVTFTDTYPMINESGVLESVSDPVTCTVDYTVGGNPDAGQVTEVVTTVNITDLAIENSDSILESIDLSGDGKIMAMANADGEIRINDNKKSIDGFEFTRRLQLRGAGSAEARSIRLTLDGAAEITVYGMSATGGSVRTLSLYDGSFADMGQGQSNDGNAIQKFTYTAESAGTYYLAGDEGMNIYYISVVESVEAAAEGKVTEFNANDLTDGASYTEETDLTGDGVIFAVTTAEKAIQVDGNNKSFNGIDFTLRLKLGGTGSTTERAIKIVTGGAATITVYAISGSSGSDRALLLLDASGNTLVNDQIALGAPTEGSLCELTYTVDAAGEYFLASENSGINLYYIRVEEQGGATAENSIVNVGDLEDATYTAETDVSGDGTIVVTASAESTVVVEGNNKELNGVTYSKRMKLGGAGSATARSIKLTTSGAATITFYAMSSSSSDSRAVALYDGTYTAIDTTYSALAGDKLYEVTYTVDGAGTYYFGSVSGGVNVYYIAVTY</sequence>
<comment type="caution">
    <text evidence="3">The sequence shown here is derived from an EMBL/GenBank/DDBJ whole genome shotgun (WGS) entry which is preliminary data.</text>
</comment>
<gene>
    <name evidence="3" type="ORF">IAB90_06055</name>
</gene>
<reference evidence="3" key="1">
    <citation type="submission" date="2020-10" db="EMBL/GenBank/DDBJ databases">
        <authorList>
            <person name="Gilroy R."/>
        </authorList>
    </citation>
    <scope>NUCLEOTIDE SEQUENCE</scope>
    <source>
        <strain evidence="3">ChiW25-3613</strain>
    </source>
</reference>
<name>A0A9D1AGK3_9FIRM</name>
<proteinExistence type="predicted"/>
<feature type="chain" id="PRO_5038766700" evidence="2">
    <location>
        <begin position="26"/>
        <end position="844"/>
    </location>
</feature>
<accession>A0A9D1AGK3</accession>
<keyword evidence="2" id="KW-0732">Signal</keyword>
<evidence type="ECO:0000313" key="3">
    <source>
        <dbReference type="EMBL" id="HIR39928.1"/>
    </source>
</evidence>
<dbReference type="Proteomes" id="UP000824179">
    <property type="component" value="Unassembled WGS sequence"/>
</dbReference>
<dbReference type="PROSITE" id="PS51257">
    <property type="entry name" value="PROKAR_LIPOPROTEIN"/>
    <property type="match status" value="1"/>
</dbReference>
<organism evidence="3 4">
    <name type="scientific">Candidatus Coproplasma stercoripullorum</name>
    <dbReference type="NCBI Taxonomy" id="2840751"/>
    <lineage>
        <taxon>Bacteria</taxon>
        <taxon>Bacillati</taxon>
        <taxon>Bacillota</taxon>
        <taxon>Clostridia</taxon>
        <taxon>Eubacteriales</taxon>
        <taxon>Candidatus Coproplasma</taxon>
    </lineage>
</organism>
<evidence type="ECO:0000256" key="2">
    <source>
        <dbReference type="SAM" id="SignalP"/>
    </source>
</evidence>
<evidence type="ECO:0000256" key="1">
    <source>
        <dbReference type="SAM" id="MobiDB-lite"/>
    </source>
</evidence>
<feature type="compositionally biased region" description="Low complexity" evidence="1">
    <location>
        <begin position="34"/>
        <end position="54"/>
    </location>
</feature>
<protein>
    <submittedName>
        <fullName evidence="3">Uncharacterized protein</fullName>
    </submittedName>
</protein>
<dbReference type="AlphaFoldDB" id="A0A9D1AGK3"/>
<feature type="signal peptide" evidence="2">
    <location>
        <begin position="1"/>
        <end position="25"/>
    </location>
</feature>
<dbReference type="EMBL" id="DVHB01000103">
    <property type="protein sequence ID" value="HIR39928.1"/>
    <property type="molecule type" value="Genomic_DNA"/>
</dbReference>